<dbReference type="AlphaFoldDB" id="A0A499VUF8"/>
<evidence type="ECO:0000256" key="1">
    <source>
        <dbReference type="SAM" id="MobiDB-lite"/>
    </source>
</evidence>
<feature type="compositionally biased region" description="Basic and acidic residues" evidence="1">
    <location>
        <begin position="265"/>
        <end position="276"/>
    </location>
</feature>
<feature type="region of interest" description="Disordered" evidence="1">
    <location>
        <begin position="171"/>
        <end position="209"/>
    </location>
</feature>
<dbReference type="EMBL" id="AP019621">
    <property type="protein sequence ID" value="BBJ50117.1"/>
    <property type="molecule type" value="Genomic_DNA"/>
</dbReference>
<protein>
    <submittedName>
        <fullName evidence="2">Uncharacterized protein</fullName>
    </submittedName>
</protein>
<sequence>MDPPHLVCAQLFLEHGLGLGRQHEFHRTRAVPLQREHPARHHLRHVRGRGLGYEFLPDDVQQAQAQAVERRAEHGQPGRARRRRAQEALGECVRRQRNPARPGGTRQASGRRDEYRRAAVRVAPHQRPGPAAQGVRGEREDRDGQPGVFVRIRRHVQQGWWLVRDPAARRARRRGGEPHGGQVEAAAPPQLGREGVEHRRGGRARPVPQQMPHLRAAPGLRRAVRDHHDQAAAVRRAELTGSVRTLGGVEGEVRDLEGAEGAEPVQDRRELGDRLPPHLHAG</sequence>
<proteinExistence type="predicted"/>
<name>A0A499VUF8_STRAX</name>
<gene>
    <name evidence="2" type="ORF">SAVMC3_27460</name>
</gene>
<feature type="region of interest" description="Disordered" evidence="1">
    <location>
        <begin position="69"/>
        <end position="145"/>
    </location>
</feature>
<accession>A0A499VUF8</accession>
<reference evidence="2" key="1">
    <citation type="submission" date="2019-04" db="EMBL/GenBank/DDBJ databases">
        <title>Draft genome sequences of Streptomyces avermitilis MC3.</title>
        <authorList>
            <person name="Komaki H."/>
            <person name="Tamura T."/>
            <person name="Hosoyama A."/>
        </authorList>
    </citation>
    <scope>NUCLEOTIDE SEQUENCE</scope>
    <source>
        <strain evidence="2">MC3</strain>
    </source>
</reference>
<organism evidence="2">
    <name type="scientific">Streptomyces avermitilis</name>
    <dbReference type="NCBI Taxonomy" id="33903"/>
    <lineage>
        <taxon>Bacteria</taxon>
        <taxon>Bacillati</taxon>
        <taxon>Actinomycetota</taxon>
        <taxon>Actinomycetes</taxon>
        <taxon>Kitasatosporales</taxon>
        <taxon>Streptomycetaceae</taxon>
        <taxon>Streptomyces</taxon>
    </lineage>
</organism>
<evidence type="ECO:0000313" key="2">
    <source>
        <dbReference type="EMBL" id="BBJ50117.1"/>
    </source>
</evidence>
<feature type="region of interest" description="Disordered" evidence="1">
    <location>
        <begin position="250"/>
        <end position="282"/>
    </location>
</feature>